<dbReference type="InterPro" id="IPR050109">
    <property type="entry name" value="HTH-type_TetR-like_transc_reg"/>
</dbReference>
<dbReference type="InterPro" id="IPR009057">
    <property type="entry name" value="Homeodomain-like_sf"/>
</dbReference>
<feature type="DNA-binding region" description="H-T-H motif" evidence="2">
    <location>
        <begin position="56"/>
        <end position="75"/>
    </location>
</feature>
<accession>A0A2S9PZK5</accession>
<keyword evidence="6" id="KW-1185">Reference proteome</keyword>
<proteinExistence type="predicted"/>
<feature type="region of interest" description="Disordered" evidence="3">
    <location>
        <begin position="1"/>
        <end position="34"/>
    </location>
</feature>
<gene>
    <name evidence="5" type="ORF">C6N75_07430</name>
</gene>
<dbReference type="EMBL" id="PVLV01000097">
    <property type="protein sequence ID" value="PRH79828.1"/>
    <property type="molecule type" value="Genomic_DNA"/>
</dbReference>
<protein>
    <submittedName>
        <fullName evidence="5">TetR/AcrR family transcriptional regulator</fullName>
    </submittedName>
</protein>
<dbReference type="Gene3D" id="1.10.357.10">
    <property type="entry name" value="Tetracycline Repressor, domain 2"/>
    <property type="match status" value="1"/>
</dbReference>
<dbReference type="PANTHER" id="PTHR30055">
    <property type="entry name" value="HTH-TYPE TRANSCRIPTIONAL REGULATOR RUTR"/>
    <property type="match status" value="1"/>
</dbReference>
<comment type="caution">
    <text evidence="5">The sequence shown here is derived from an EMBL/GenBank/DDBJ whole genome shotgun (WGS) entry which is preliminary data.</text>
</comment>
<reference evidence="5 6" key="1">
    <citation type="submission" date="2018-03" db="EMBL/GenBank/DDBJ databases">
        <title>Novel Streptomyces sp. from soil.</title>
        <authorList>
            <person name="Tan G.Y.A."/>
            <person name="Lee Z.Y."/>
        </authorList>
    </citation>
    <scope>NUCLEOTIDE SEQUENCE [LARGE SCALE GENOMIC DNA]</scope>
    <source>
        <strain evidence="5 6">ST5x</strain>
    </source>
</reference>
<evidence type="ECO:0000256" key="2">
    <source>
        <dbReference type="PROSITE-ProRule" id="PRU00335"/>
    </source>
</evidence>
<sequence>MSSLTEDSGATARGAAEEPPGPRRPGGRRPGETRTRAAILDAARTCFAERGYDATSLRRIAAEAGVDQALLHHFYGTKENLFLQALELPARMREAIGAAARGPRDGLGERLVRAHLTVWEDLSARPALLTLVRSAPVHQAAAAHLRENLGGVLGAALAEPIGGGEDARLRANLVATQLIGLSLTRYILALEPLADADADTVAGLYSPALQAVIDADRTQPAPQAATSASRTATQPPSA</sequence>
<dbReference type="PANTHER" id="PTHR30055:SF235">
    <property type="entry name" value="TRANSCRIPTIONAL REGULATORY PROTEIN"/>
    <property type="match status" value="1"/>
</dbReference>
<evidence type="ECO:0000313" key="5">
    <source>
        <dbReference type="EMBL" id="PRH79828.1"/>
    </source>
</evidence>
<dbReference type="Pfam" id="PF00440">
    <property type="entry name" value="TetR_N"/>
    <property type="match status" value="1"/>
</dbReference>
<dbReference type="Proteomes" id="UP000239322">
    <property type="component" value="Unassembled WGS sequence"/>
</dbReference>
<dbReference type="Pfam" id="PF17920">
    <property type="entry name" value="TetR_C_16"/>
    <property type="match status" value="1"/>
</dbReference>
<dbReference type="Gene3D" id="1.10.10.60">
    <property type="entry name" value="Homeodomain-like"/>
    <property type="match status" value="1"/>
</dbReference>
<dbReference type="RefSeq" id="WP_105868052.1">
    <property type="nucleotide sequence ID" value="NZ_PVLV01000097.1"/>
</dbReference>
<dbReference type="InterPro" id="IPR036271">
    <property type="entry name" value="Tet_transcr_reg_TetR-rel_C_sf"/>
</dbReference>
<organism evidence="5 6">
    <name type="scientific">Streptomyces solincola</name>
    <dbReference type="NCBI Taxonomy" id="2100817"/>
    <lineage>
        <taxon>Bacteria</taxon>
        <taxon>Bacillati</taxon>
        <taxon>Actinomycetota</taxon>
        <taxon>Actinomycetes</taxon>
        <taxon>Kitasatosporales</taxon>
        <taxon>Streptomycetaceae</taxon>
        <taxon>Streptomyces</taxon>
    </lineage>
</organism>
<dbReference type="OrthoDB" id="3210235at2"/>
<dbReference type="PROSITE" id="PS50977">
    <property type="entry name" value="HTH_TETR_2"/>
    <property type="match status" value="1"/>
</dbReference>
<keyword evidence="1 2" id="KW-0238">DNA-binding</keyword>
<dbReference type="GO" id="GO:0003700">
    <property type="term" value="F:DNA-binding transcription factor activity"/>
    <property type="evidence" value="ECO:0007669"/>
    <property type="project" value="TreeGrafter"/>
</dbReference>
<dbReference type="InterPro" id="IPR001647">
    <property type="entry name" value="HTH_TetR"/>
</dbReference>
<dbReference type="SUPFAM" id="SSF48498">
    <property type="entry name" value="Tetracyclin repressor-like, C-terminal domain"/>
    <property type="match status" value="1"/>
</dbReference>
<feature type="domain" description="HTH tetR-type" evidence="4">
    <location>
        <begin position="33"/>
        <end position="93"/>
    </location>
</feature>
<feature type="region of interest" description="Disordered" evidence="3">
    <location>
        <begin position="216"/>
        <end position="238"/>
    </location>
</feature>
<feature type="compositionally biased region" description="Low complexity" evidence="3">
    <location>
        <begin position="9"/>
        <end position="18"/>
    </location>
</feature>
<dbReference type="AlphaFoldDB" id="A0A2S9PZK5"/>
<dbReference type="GO" id="GO:0000976">
    <property type="term" value="F:transcription cis-regulatory region binding"/>
    <property type="evidence" value="ECO:0007669"/>
    <property type="project" value="TreeGrafter"/>
</dbReference>
<dbReference type="InterPro" id="IPR041678">
    <property type="entry name" value="TetR_C_16"/>
</dbReference>
<name>A0A2S9PZK5_9ACTN</name>
<dbReference type="PRINTS" id="PR00455">
    <property type="entry name" value="HTHTETR"/>
</dbReference>
<evidence type="ECO:0000313" key="6">
    <source>
        <dbReference type="Proteomes" id="UP000239322"/>
    </source>
</evidence>
<evidence type="ECO:0000256" key="1">
    <source>
        <dbReference type="ARBA" id="ARBA00023125"/>
    </source>
</evidence>
<evidence type="ECO:0000259" key="4">
    <source>
        <dbReference type="PROSITE" id="PS50977"/>
    </source>
</evidence>
<dbReference type="SUPFAM" id="SSF46689">
    <property type="entry name" value="Homeodomain-like"/>
    <property type="match status" value="1"/>
</dbReference>
<feature type="compositionally biased region" description="Low complexity" evidence="3">
    <location>
        <begin position="218"/>
        <end position="238"/>
    </location>
</feature>
<evidence type="ECO:0000256" key="3">
    <source>
        <dbReference type="SAM" id="MobiDB-lite"/>
    </source>
</evidence>